<keyword evidence="4" id="KW-0255">Endonuclease</keyword>
<dbReference type="InterPro" id="IPR041373">
    <property type="entry name" value="RT_RNaseH"/>
</dbReference>
<comment type="caution">
    <text evidence="9">The sequence shown here is derived from an EMBL/GenBank/DDBJ whole genome shotgun (WGS) entry which is preliminary data.</text>
</comment>
<dbReference type="InterPro" id="IPR016197">
    <property type="entry name" value="Chromo-like_dom_sf"/>
</dbReference>
<evidence type="ECO:0000313" key="10">
    <source>
        <dbReference type="Proteomes" id="UP000236291"/>
    </source>
</evidence>
<keyword evidence="2" id="KW-0548">Nucleotidyltransferase</keyword>
<dbReference type="InterPro" id="IPR050951">
    <property type="entry name" value="Retrovirus_Pol_polyprotein"/>
</dbReference>
<evidence type="ECO:0000256" key="2">
    <source>
        <dbReference type="ARBA" id="ARBA00022695"/>
    </source>
</evidence>
<dbReference type="Gene3D" id="3.10.20.370">
    <property type="match status" value="1"/>
</dbReference>
<dbReference type="Gene3D" id="2.40.50.40">
    <property type="match status" value="1"/>
</dbReference>
<dbReference type="GO" id="GO:0015074">
    <property type="term" value="P:DNA integration"/>
    <property type="evidence" value="ECO:0007669"/>
    <property type="project" value="InterPro"/>
</dbReference>
<sequence length="544" mass="62318">MTTLPVLAVPNFDKEFVIETDASGRGIGAVLMQEERAIAYMSQTLSNRAQNKSVYEREHVAIVIAIQKWRPYLLGRHFKVRTDQKSLRFLTEQKVMGEEQHKWISKLLGYDFEMKYKPGKENSAADALSRQMQYATFSTVQCEAWEGFEAEVQADEKLKQIVQDLVVDPSSHTGYKLKKGRLYYEDRIVLPKESPRVPEMHDTAINKYQTLSPGGLLQPLPIPTQIWSDISMDFIGGLPKVGGVDTIMVVVDRLTKYAHFIPVNHPYTAKSIAELFIKEVVKLHGFPSSLVSDRDKVFLSSFWSELFKLAGKYSSAYHPQTDGQTEVVNRPPPVLIKGDMTHSAVEEVNRLIAEKNDMPREMQEQLLKAQDVMRAQANKHRRDVEYEVGDMVYLEIQPYKMKSLATRFNQKLSPRYYGPYEIIQRVGQVAYKLKLPEESKVHPVFHASLLKKSISPTVGFQPLPTCLNEEWQLEPTTEEALDTRRNAQGVVEVLLKWKGLTEFENSWESIDKLMSEFPGFLLEVKESFEGGGIDSYGRVYRRIR</sequence>
<keyword evidence="3" id="KW-0540">Nuclease</keyword>
<keyword evidence="5" id="KW-0378">Hydrolase</keyword>
<evidence type="ECO:0000256" key="5">
    <source>
        <dbReference type="ARBA" id="ARBA00022801"/>
    </source>
</evidence>
<dbReference type="GO" id="GO:0016787">
    <property type="term" value="F:hydrolase activity"/>
    <property type="evidence" value="ECO:0007669"/>
    <property type="project" value="UniProtKB-KW"/>
</dbReference>
<dbReference type="Pfam" id="PF24626">
    <property type="entry name" value="SH3_Tf2-1"/>
    <property type="match status" value="1"/>
</dbReference>
<evidence type="ECO:0000259" key="8">
    <source>
        <dbReference type="PROSITE" id="PS50994"/>
    </source>
</evidence>
<evidence type="ECO:0000259" key="7">
    <source>
        <dbReference type="PROSITE" id="PS50013"/>
    </source>
</evidence>
<dbReference type="InterPro" id="IPR056924">
    <property type="entry name" value="SH3_Tf2-1"/>
</dbReference>
<dbReference type="SUPFAM" id="SSF53098">
    <property type="entry name" value="Ribonuclease H-like"/>
    <property type="match status" value="1"/>
</dbReference>
<evidence type="ECO:0000256" key="6">
    <source>
        <dbReference type="ARBA" id="ARBA00022918"/>
    </source>
</evidence>
<dbReference type="PANTHER" id="PTHR37984:SF5">
    <property type="entry name" value="PROTEIN NYNRIN-LIKE"/>
    <property type="match status" value="1"/>
</dbReference>
<dbReference type="GO" id="GO:0003676">
    <property type="term" value="F:nucleic acid binding"/>
    <property type="evidence" value="ECO:0007669"/>
    <property type="project" value="InterPro"/>
</dbReference>
<keyword evidence="1" id="KW-0808">Transferase</keyword>
<name>A0A2K3NMB6_TRIPR</name>
<dbReference type="EMBL" id="ASHM01000214">
    <property type="protein sequence ID" value="PNY04175.1"/>
    <property type="molecule type" value="Genomic_DNA"/>
</dbReference>
<dbReference type="AlphaFoldDB" id="A0A2K3NMB6"/>
<proteinExistence type="predicted"/>
<dbReference type="Pfam" id="PF17917">
    <property type="entry name" value="RT_RNaseH"/>
    <property type="match status" value="1"/>
</dbReference>
<evidence type="ECO:0000256" key="3">
    <source>
        <dbReference type="ARBA" id="ARBA00022722"/>
    </source>
</evidence>
<gene>
    <name evidence="9" type="ORF">L195_g000590</name>
</gene>
<dbReference type="GO" id="GO:0004519">
    <property type="term" value="F:endonuclease activity"/>
    <property type="evidence" value="ECO:0007669"/>
    <property type="project" value="UniProtKB-KW"/>
</dbReference>
<organism evidence="9 10">
    <name type="scientific">Trifolium pratense</name>
    <name type="common">Red clover</name>
    <dbReference type="NCBI Taxonomy" id="57577"/>
    <lineage>
        <taxon>Eukaryota</taxon>
        <taxon>Viridiplantae</taxon>
        <taxon>Streptophyta</taxon>
        <taxon>Embryophyta</taxon>
        <taxon>Tracheophyta</taxon>
        <taxon>Spermatophyta</taxon>
        <taxon>Magnoliopsida</taxon>
        <taxon>eudicotyledons</taxon>
        <taxon>Gunneridae</taxon>
        <taxon>Pentapetalae</taxon>
        <taxon>rosids</taxon>
        <taxon>fabids</taxon>
        <taxon>Fabales</taxon>
        <taxon>Fabaceae</taxon>
        <taxon>Papilionoideae</taxon>
        <taxon>50 kb inversion clade</taxon>
        <taxon>NPAAA clade</taxon>
        <taxon>Hologalegina</taxon>
        <taxon>IRL clade</taxon>
        <taxon>Trifolieae</taxon>
        <taxon>Trifolium</taxon>
    </lineage>
</organism>
<dbReference type="Proteomes" id="UP000236291">
    <property type="component" value="Unassembled WGS sequence"/>
</dbReference>
<protein>
    <submittedName>
        <fullName evidence="9">Uncharacterized protein</fullName>
    </submittedName>
</protein>
<dbReference type="STRING" id="57577.A0A2K3NMB6"/>
<accession>A0A2K3NMB6</accession>
<evidence type="ECO:0000256" key="4">
    <source>
        <dbReference type="ARBA" id="ARBA00022759"/>
    </source>
</evidence>
<feature type="domain" description="Integrase catalytic" evidence="8">
    <location>
        <begin position="217"/>
        <end position="330"/>
    </location>
</feature>
<dbReference type="InterPro" id="IPR001584">
    <property type="entry name" value="Integrase_cat-core"/>
</dbReference>
<dbReference type="SUPFAM" id="SSF54160">
    <property type="entry name" value="Chromo domain-like"/>
    <property type="match status" value="1"/>
</dbReference>
<dbReference type="InterPro" id="IPR043502">
    <property type="entry name" value="DNA/RNA_pol_sf"/>
</dbReference>
<dbReference type="PROSITE" id="PS50994">
    <property type="entry name" value="INTEGRASE"/>
    <property type="match status" value="1"/>
</dbReference>
<dbReference type="PANTHER" id="PTHR37984">
    <property type="entry name" value="PROTEIN CBG26694"/>
    <property type="match status" value="1"/>
</dbReference>
<dbReference type="InterPro" id="IPR012337">
    <property type="entry name" value="RNaseH-like_sf"/>
</dbReference>
<dbReference type="SUPFAM" id="SSF56672">
    <property type="entry name" value="DNA/RNA polymerases"/>
    <property type="match status" value="1"/>
</dbReference>
<dbReference type="InterPro" id="IPR000953">
    <property type="entry name" value="Chromo/chromo_shadow_dom"/>
</dbReference>
<dbReference type="Gene3D" id="3.30.420.10">
    <property type="entry name" value="Ribonuclease H-like superfamily/Ribonuclease H"/>
    <property type="match status" value="1"/>
</dbReference>
<evidence type="ECO:0000313" key="9">
    <source>
        <dbReference type="EMBL" id="PNY04175.1"/>
    </source>
</evidence>
<reference evidence="9 10" key="2">
    <citation type="journal article" date="2017" name="Front. Plant Sci.">
        <title>Gene Classification and Mining of Molecular Markers Useful in Red Clover (Trifolium pratense) Breeding.</title>
        <authorList>
            <person name="Istvanek J."/>
            <person name="Dluhosova J."/>
            <person name="Dluhos P."/>
            <person name="Patkova L."/>
            <person name="Nedelnik J."/>
            <person name="Repkova J."/>
        </authorList>
    </citation>
    <scope>NUCLEOTIDE SEQUENCE [LARGE SCALE GENOMIC DNA]</scope>
    <source>
        <strain evidence="10">cv. Tatra</strain>
        <tissue evidence="9">Young leaves</tissue>
    </source>
</reference>
<keyword evidence="6" id="KW-0695">RNA-directed DNA polymerase</keyword>
<dbReference type="CDD" id="cd09274">
    <property type="entry name" value="RNase_HI_RT_Ty3"/>
    <property type="match status" value="1"/>
</dbReference>
<evidence type="ECO:0000256" key="1">
    <source>
        <dbReference type="ARBA" id="ARBA00022679"/>
    </source>
</evidence>
<dbReference type="PROSITE" id="PS50013">
    <property type="entry name" value="CHROMO_2"/>
    <property type="match status" value="1"/>
</dbReference>
<feature type="domain" description="Chromo" evidence="7">
    <location>
        <begin position="475"/>
        <end position="526"/>
    </location>
</feature>
<dbReference type="GO" id="GO:0003964">
    <property type="term" value="F:RNA-directed DNA polymerase activity"/>
    <property type="evidence" value="ECO:0007669"/>
    <property type="project" value="UniProtKB-KW"/>
</dbReference>
<dbReference type="FunFam" id="3.10.20.370:FF:000001">
    <property type="entry name" value="Retrovirus-related Pol polyprotein from transposon 17.6-like protein"/>
    <property type="match status" value="1"/>
</dbReference>
<reference evidence="9 10" key="1">
    <citation type="journal article" date="2014" name="Am. J. Bot.">
        <title>Genome assembly and annotation for red clover (Trifolium pratense; Fabaceae).</title>
        <authorList>
            <person name="Istvanek J."/>
            <person name="Jaros M."/>
            <person name="Krenek A."/>
            <person name="Repkova J."/>
        </authorList>
    </citation>
    <scope>NUCLEOTIDE SEQUENCE [LARGE SCALE GENOMIC DNA]</scope>
    <source>
        <strain evidence="10">cv. Tatra</strain>
        <tissue evidence="9">Young leaves</tissue>
    </source>
</reference>
<dbReference type="ExpressionAtlas" id="A0A2K3NMB6">
    <property type="expression patterns" value="baseline"/>
</dbReference>
<dbReference type="InterPro" id="IPR036397">
    <property type="entry name" value="RNaseH_sf"/>
</dbReference>